<proteinExistence type="predicted"/>
<accession>A0A9W5QMT7</accession>
<dbReference type="Proteomes" id="UP000014009">
    <property type="component" value="Unassembled WGS sequence"/>
</dbReference>
<reference evidence="1 2" key="1">
    <citation type="submission" date="2012-12" db="EMBL/GenBank/DDBJ databases">
        <title>The Genome Sequence of Bacillus cereus HuB4-4.</title>
        <authorList>
            <consortium name="The Broad Institute Genome Sequencing Platform"/>
            <consortium name="The Broad Institute Genome Sequencing Center for Infectious Disease"/>
            <person name="Feldgarden M."/>
            <person name="Van der Auwera G.A."/>
            <person name="Mahillon J."/>
            <person name="Duprez V."/>
            <person name="Timmery S."/>
            <person name="Mattelet C."/>
            <person name="Dierick K."/>
            <person name="Sun M."/>
            <person name="Yu Z."/>
            <person name="Zhu L."/>
            <person name="Hu X."/>
            <person name="Shank E.B."/>
            <person name="Swiecicka I."/>
            <person name="Hansen B.M."/>
            <person name="Andrup L."/>
            <person name="Walker B."/>
            <person name="Young S.K."/>
            <person name="Zeng Q."/>
            <person name="Gargeya S."/>
            <person name="Fitzgerald M."/>
            <person name="Haas B."/>
            <person name="Abouelleil A."/>
            <person name="Alvarado L."/>
            <person name="Arachchi H.M."/>
            <person name="Berlin A.M."/>
            <person name="Chapman S.B."/>
            <person name="Dewar J."/>
            <person name="Goldberg J."/>
            <person name="Griggs A."/>
            <person name="Gujja S."/>
            <person name="Hansen M."/>
            <person name="Howarth C."/>
            <person name="Imamovic A."/>
            <person name="Larimer J."/>
            <person name="McCowan C."/>
            <person name="Murphy C."/>
            <person name="Neiman D."/>
            <person name="Pearson M."/>
            <person name="Priest M."/>
            <person name="Roberts A."/>
            <person name="Saif S."/>
            <person name="Shea T."/>
            <person name="Sisk P."/>
            <person name="Sykes S."/>
            <person name="Wortman J."/>
            <person name="Nusbaum C."/>
            <person name="Birren B."/>
        </authorList>
    </citation>
    <scope>NUCLEOTIDE SEQUENCE [LARGE SCALE GENOMIC DNA]</scope>
    <source>
        <strain evidence="1 2">HuB4-4</strain>
    </source>
</reference>
<sequence>MHKEDYIECPYCKHIHTYYQDYLEVGDMAGEFNMKCEKCKELFDVDFYSIFWFKTKKEIMKLNKSVIW</sequence>
<dbReference type="EMBL" id="AHEF01000106">
    <property type="protein sequence ID" value="EOP78407.1"/>
    <property type="molecule type" value="Genomic_DNA"/>
</dbReference>
<comment type="caution">
    <text evidence="1">The sequence shown here is derived from an EMBL/GenBank/DDBJ whole genome shotgun (WGS) entry which is preliminary data.</text>
</comment>
<name>A0A9W5QMT7_BACCE</name>
<evidence type="ECO:0000313" key="1">
    <source>
        <dbReference type="EMBL" id="EOP78407.1"/>
    </source>
</evidence>
<protein>
    <submittedName>
        <fullName evidence="1">Uncharacterized protein</fullName>
    </submittedName>
</protein>
<organism evidence="1 2">
    <name type="scientific">Bacillus cereus HuB4-4</name>
    <dbReference type="NCBI Taxonomy" id="1053211"/>
    <lineage>
        <taxon>Bacteria</taxon>
        <taxon>Bacillati</taxon>
        <taxon>Bacillota</taxon>
        <taxon>Bacilli</taxon>
        <taxon>Bacillales</taxon>
        <taxon>Bacillaceae</taxon>
        <taxon>Bacillus</taxon>
        <taxon>Bacillus cereus group</taxon>
    </lineage>
</organism>
<evidence type="ECO:0000313" key="2">
    <source>
        <dbReference type="Proteomes" id="UP000014009"/>
    </source>
</evidence>
<dbReference type="AlphaFoldDB" id="A0A9W5QMT7"/>
<gene>
    <name evidence="1" type="ORF">IGM_06692</name>
</gene>